<dbReference type="Proteomes" id="UP001595912">
    <property type="component" value="Unassembled WGS sequence"/>
</dbReference>
<reference evidence="3" key="1">
    <citation type="journal article" date="2019" name="Int. J. Syst. Evol. Microbiol.">
        <title>The Global Catalogue of Microorganisms (GCM) 10K type strain sequencing project: providing services to taxonomists for standard genome sequencing and annotation.</title>
        <authorList>
            <consortium name="The Broad Institute Genomics Platform"/>
            <consortium name="The Broad Institute Genome Sequencing Center for Infectious Disease"/>
            <person name="Wu L."/>
            <person name="Ma J."/>
        </authorList>
    </citation>
    <scope>NUCLEOTIDE SEQUENCE [LARGE SCALE GENOMIC DNA]</scope>
    <source>
        <strain evidence="3">CGMCC 4.7152</strain>
    </source>
</reference>
<dbReference type="InterPro" id="IPR050712">
    <property type="entry name" value="NAD(P)H-dep_reductase"/>
</dbReference>
<dbReference type="EC" id="1.-.-.-" evidence="2"/>
<dbReference type="Pfam" id="PF03358">
    <property type="entry name" value="FMN_red"/>
    <property type="match status" value="1"/>
</dbReference>
<dbReference type="PANTHER" id="PTHR30543">
    <property type="entry name" value="CHROMATE REDUCTASE"/>
    <property type="match status" value="1"/>
</dbReference>
<proteinExistence type="predicted"/>
<dbReference type="InterPro" id="IPR029039">
    <property type="entry name" value="Flavoprotein-like_sf"/>
</dbReference>
<keyword evidence="2" id="KW-0560">Oxidoreductase</keyword>
<dbReference type="PANTHER" id="PTHR30543:SF21">
    <property type="entry name" value="NAD(P)H-DEPENDENT FMN REDUCTASE LOT6"/>
    <property type="match status" value="1"/>
</dbReference>
<dbReference type="EMBL" id="JBHSIU010000125">
    <property type="protein sequence ID" value="MFC5007451.1"/>
    <property type="molecule type" value="Genomic_DNA"/>
</dbReference>
<accession>A0ABV9WFD2</accession>
<evidence type="ECO:0000259" key="1">
    <source>
        <dbReference type="Pfam" id="PF03358"/>
    </source>
</evidence>
<organism evidence="2 3">
    <name type="scientific">Dactylosporangium cerinum</name>
    <dbReference type="NCBI Taxonomy" id="1434730"/>
    <lineage>
        <taxon>Bacteria</taxon>
        <taxon>Bacillati</taxon>
        <taxon>Actinomycetota</taxon>
        <taxon>Actinomycetes</taxon>
        <taxon>Micromonosporales</taxon>
        <taxon>Micromonosporaceae</taxon>
        <taxon>Dactylosporangium</taxon>
    </lineage>
</organism>
<feature type="domain" description="NADPH-dependent FMN reductase-like" evidence="1">
    <location>
        <begin position="7"/>
        <end position="152"/>
    </location>
</feature>
<dbReference type="RefSeq" id="WP_380128094.1">
    <property type="nucleotide sequence ID" value="NZ_JBHSIU010000125.1"/>
</dbReference>
<dbReference type="GO" id="GO:0016491">
    <property type="term" value="F:oxidoreductase activity"/>
    <property type="evidence" value="ECO:0007669"/>
    <property type="project" value="UniProtKB-KW"/>
</dbReference>
<sequence>MSNDRLRLAVILGSVRDGRFGPAVANWFVAEAERRDDILVDLVDLAEVPIGSAAPTMTPPQPVLAVLHELTPRLDAADAFVVVTPEYNRSYPAGLKNVIDWHNAQFHAKPVAFVSYGGISGGLRAVEHLRAVFTELHAVTTRDTVSFHNAWEQFDGDGKPKDPQRPAAAAKTLLDQVTWWARALRDARNATPYQALSTTR</sequence>
<name>A0ABV9WFD2_9ACTN</name>
<comment type="caution">
    <text evidence="2">The sequence shown here is derived from an EMBL/GenBank/DDBJ whole genome shotgun (WGS) entry which is preliminary data.</text>
</comment>
<protein>
    <submittedName>
        <fullName evidence="2">NADPH-dependent FMN reductase</fullName>
        <ecNumber evidence="2">1.-.-.-</ecNumber>
    </submittedName>
</protein>
<evidence type="ECO:0000313" key="2">
    <source>
        <dbReference type="EMBL" id="MFC5007451.1"/>
    </source>
</evidence>
<gene>
    <name evidence="2" type="ORF">ACFPIJ_57780</name>
</gene>
<keyword evidence="3" id="KW-1185">Reference proteome</keyword>
<dbReference type="InterPro" id="IPR005025">
    <property type="entry name" value="FMN_Rdtase-like_dom"/>
</dbReference>
<evidence type="ECO:0000313" key="3">
    <source>
        <dbReference type="Proteomes" id="UP001595912"/>
    </source>
</evidence>
<dbReference type="SUPFAM" id="SSF52218">
    <property type="entry name" value="Flavoproteins"/>
    <property type="match status" value="1"/>
</dbReference>
<dbReference type="Gene3D" id="3.40.50.360">
    <property type="match status" value="1"/>
</dbReference>